<proteinExistence type="predicted"/>
<accession>A0A934KM72</accession>
<dbReference type="Proteomes" id="UP000662373">
    <property type="component" value="Unassembled WGS sequence"/>
</dbReference>
<dbReference type="EMBL" id="JAEHJZ010000036">
    <property type="protein sequence ID" value="MBJ7881961.1"/>
    <property type="molecule type" value="Genomic_DNA"/>
</dbReference>
<gene>
    <name evidence="2" type="ORF">JEM65_15095</name>
</gene>
<dbReference type="Pfam" id="PF04264">
    <property type="entry name" value="YceI"/>
    <property type="match status" value="1"/>
</dbReference>
<dbReference type="Gene3D" id="2.40.128.110">
    <property type="entry name" value="Lipid/polyisoprenoid-binding, YceI-like"/>
    <property type="match status" value="1"/>
</dbReference>
<keyword evidence="3" id="KW-1185">Reference proteome</keyword>
<dbReference type="InterPro" id="IPR007372">
    <property type="entry name" value="Lipid/polyisoprenoid-bd_YceI"/>
</dbReference>
<feature type="domain" description="Lipid/polyisoprenoid-binding YceI-like" evidence="1">
    <location>
        <begin position="19"/>
        <end position="60"/>
    </location>
</feature>
<organism evidence="2 3">
    <name type="scientific">Gelidibacter salicanalis</name>
    <dbReference type="NCBI Taxonomy" id="291193"/>
    <lineage>
        <taxon>Bacteria</taxon>
        <taxon>Pseudomonadati</taxon>
        <taxon>Bacteroidota</taxon>
        <taxon>Flavobacteriia</taxon>
        <taxon>Flavobacteriales</taxon>
        <taxon>Flavobacteriaceae</taxon>
        <taxon>Gelidibacter</taxon>
    </lineage>
</organism>
<dbReference type="SUPFAM" id="SSF101874">
    <property type="entry name" value="YceI-like"/>
    <property type="match status" value="1"/>
</dbReference>
<sequence>MILAIDSGKTTIGKNFQNKVELSFSGKINRRDFGLTWAGKNAAGVLIVGDEIKLSARVQFVKQGQYATEQLNECVL</sequence>
<evidence type="ECO:0000313" key="2">
    <source>
        <dbReference type="EMBL" id="MBJ7881961.1"/>
    </source>
</evidence>
<evidence type="ECO:0000313" key="3">
    <source>
        <dbReference type="Proteomes" id="UP000662373"/>
    </source>
</evidence>
<protein>
    <submittedName>
        <fullName evidence="2">YceI family protein</fullName>
    </submittedName>
</protein>
<dbReference type="InterPro" id="IPR036761">
    <property type="entry name" value="TTHA0802/YceI-like_sf"/>
</dbReference>
<dbReference type="AlphaFoldDB" id="A0A934KM72"/>
<evidence type="ECO:0000259" key="1">
    <source>
        <dbReference type="Pfam" id="PF04264"/>
    </source>
</evidence>
<dbReference type="RefSeq" id="WP_199601230.1">
    <property type="nucleotide sequence ID" value="NZ_JAEHJZ010000036.1"/>
</dbReference>
<comment type="caution">
    <text evidence="2">The sequence shown here is derived from an EMBL/GenBank/DDBJ whole genome shotgun (WGS) entry which is preliminary data.</text>
</comment>
<reference evidence="2 3" key="1">
    <citation type="submission" date="2020-09" db="EMBL/GenBank/DDBJ databases">
        <title>Draft genome of Gelidibacter salicanalis PAMC21136.</title>
        <authorList>
            <person name="Park H."/>
        </authorList>
    </citation>
    <scope>NUCLEOTIDE SEQUENCE [LARGE SCALE GENOMIC DNA]</scope>
    <source>
        <strain evidence="2 3">PAMC21136</strain>
    </source>
</reference>
<name>A0A934KM72_9FLAO</name>